<keyword evidence="2 5" id="KW-0418">Kinase</keyword>
<dbReference type="GO" id="GO:0016301">
    <property type="term" value="F:kinase activity"/>
    <property type="evidence" value="ECO:0007669"/>
    <property type="project" value="UniProtKB-KW"/>
</dbReference>
<evidence type="ECO:0000313" key="6">
    <source>
        <dbReference type="Proteomes" id="UP000242415"/>
    </source>
</evidence>
<dbReference type="InterPro" id="IPR003594">
    <property type="entry name" value="HATPase_dom"/>
</dbReference>
<keyword evidence="6" id="KW-1185">Reference proteome</keyword>
<evidence type="ECO:0000259" key="4">
    <source>
        <dbReference type="PROSITE" id="PS50109"/>
    </source>
</evidence>
<dbReference type="SUPFAM" id="SSF55874">
    <property type="entry name" value="ATPase domain of HSP90 chaperone/DNA topoisomerase II/histidine kinase"/>
    <property type="match status" value="1"/>
</dbReference>
<keyword evidence="3" id="KW-0902">Two-component regulatory system</keyword>
<proteinExistence type="predicted"/>
<dbReference type="AlphaFoldDB" id="A0A1H3NUS0"/>
<dbReference type="RefSeq" id="WP_175543616.1">
    <property type="nucleotide sequence ID" value="NZ_FNPH01000004.1"/>
</dbReference>
<name>A0A1H3NUS0_9ACTN</name>
<dbReference type="PROSITE" id="PS50109">
    <property type="entry name" value="HIS_KIN"/>
    <property type="match status" value="1"/>
</dbReference>
<dbReference type="InterPro" id="IPR036890">
    <property type="entry name" value="HATPase_C_sf"/>
</dbReference>
<organism evidence="5 6">
    <name type="scientific">Micromonospora pattaloongensis</name>
    <dbReference type="NCBI Taxonomy" id="405436"/>
    <lineage>
        <taxon>Bacteria</taxon>
        <taxon>Bacillati</taxon>
        <taxon>Actinomycetota</taxon>
        <taxon>Actinomycetes</taxon>
        <taxon>Micromonosporales</taxon>
        <taxon>Micromonosporaceae</taxon>
        <taxon>Micromonospora</taxon>
    </lineage>
</organism>
<dbReference type="PANTHER" id="PTHR24421:SF58">
    <property type="entry name" value="SIGNAL TRANSDUCTION HISTIDINE-PROTEIN KINASE_PHOSPHATASE UHPB"/>
    <property type="match status" value="1"/>
</dbReference>
<evidence type="ECO:0000313" key="5">
    <source>
        <dbReference type="EMBL" id="SDY92564.1"/>
    </source>
</evidence>
<dbReference type="InterPro" id="IPR005467">
    <property type="entry name" value="His_kinase_dom"/>
</dbReference>
<dbReference type="Gene3D" id="3.30.565.10">
    <property type="entry name" value="Histidine kinase-like ATPase, C-terminal domain"/>
    <property type="match status" value="1"/>
</dbReference>
<feature type="domain" description="Histidine kinase" evidence="4">
    <location>
        <begin position="32"/>
        <end position="227"/>
    </location>
</feature>
<keyword evidence="1" id="KW-0808">Transferase</keyword>
<dbReference type="EMBL" id="FNPH01000004">
    <property type="protein sequence ID" value="SDY92564.1"/>
    <property type="molecule type" value="Genomic_DNA"/>
</dbReference>
<protein>
    <submittedName>
        <fullName evidence="5">Signal transduction histidine kinase</fullName>
    </submittedName>
</protein>
<accession>A0A1H3NUS0</accession>
<dbReference type="InterPro" id="IPR050482">
    <property type="entry name" value="Sensor_HK_TwoCompSys"/>
</dbReference>
<dbReference type="STRING" id="405436.SAMN05444365_104170"/>
<dbReference type="Pfam" id="PF02518">
    <property type="entry name" value="HATPase_c"/>
    <property type="match status" value="1"/>
</dbReference>
<dbReference type="PANTHER" id="PTHR24421">
    <property type="entry name" value="NITRATE/NITRITE SENSOR PROTEIN NARX-RELATED"/>
    <property type="match status" value="1"/>
</dbReference>
<gene>
    <name evidence="5" type="ORF">SAMN05444365_104170</name>
</gene>
<evidence type="ECO:0000256" key="1">
    <source>
        <dbReference type="ARBA" id="ARBA00022679"/>
    </source>
</evidence>
<evidence type="ECO:0000256" key="3">
    <source>
        <dbReference type="ARBA" id="ARBA00023012"/>
    </source>
</evidence>
<evidence type="ECO:0000256" key="2">
    <source>
        <dbReference type="ARBA" id="ARBA00022777"/>
    </source>
</evidence>
<reference evidence="6" key="1">
    <citation type="submission" date="2016-10" db="EMBL/GenBank/DDBJ databases">
        <authorList>
            <person name="Varghese N."/>
            <person name="Submissions S."/>
        </authorList>
    </citation>
    <scope>NUCLEOTIDE SEQUENCE [LARGE SCALE GENOMIC DNA]</scope>
    <source>
        <strain evidence="6">DSM 45245</strain>
    </source>
</reference>
<dbReference type="GO" id="GO:0000160">
    <property type="term" value="P:phosphorelay signal transduction system"/>
    <property type="evidence" value="ECO:0007669"/>
    <property type="project" value="UniProtKB-KW"/>
</dbReference>
<dbReference type="SMART" id="SM00387">
    <property type="entry name" value="HATPase_c"/>
    <property type="match status" value="1"/>
</dbReference>
<sequence>MDEVRSGRAPVPAARSEIDNAHRDPTWSRCRQLSHDIHHELGTISLLATLLSTAPDVGADSRERALLILSELRWLGRLQRAYEECVLAPTDPRPRPRPGHTRLDLVAAEVVETIRRSHSTLIEFRAEELTAVTDRLAFWRVLRNLLQNAVRAAGPTGTVRVWIGAEAGGAVTQVEDDGPGFGTTRPRPDARGLDIVRELTAGAGGGLEIRCGGLGGGCVRLRLPIAPPAEQQYVEGLSA</sequence>
<dbReference type="Proteomes" id="UP000242415">
    <property type="component" value="Unassembled WGS sequence"/>
</dbReference>